<dbReference type="Proteomes" id="UP000315496">
    <property type="component" value="Chromosome 2"/>
</dbReference>
<accession>A0A4Z1SQD6</accession>
<reference evidence="3 4" key="1">
    <citation type="submission" date="2019-05" db="EMBL/GenBank/DDBJ databases">
        <title>The compact genome of Giardia muris reveals important steps in the evolution of intestinal protozoan parasites.</title>
        <authorList>
            <person name="Xu F."/>
            <person name="Jimenez-Gonzalez A."/>
            <person name="Einarsson E."/>
            <person name="Astvaldsson A."/>
            <person name="Peirasmaki D."/>
            <person name="Eckmann L."/>
            <person name="Andersson J.O."/>
            <person name="Svard S.G."/>
            <person name="Jerlstrom-Hultqvist J."/>
        </authorList>
    </citation>
    <scope>NUCLEOTIDE SEQUENCE [LARGE SCALE GENOMIC DNA]</scope>
    <source>
        <strain evidence="3 4">Roberts-Thomson</strain>
    </source>
</reference>
<dbReference type="EMBL" id="VDLU01000002">
    <property type="protein sequence ID" value="TNJ28064.1"/>
    <property type="molecule type" value="Genomic_DNA"/>
</dbReference>
<gene>
    <name evidence="3" type="ORF">GMRT_10019</name>
</gene>
<keyword evidence="1" id="KW-0175">Coiled coil</keyword>
<dbReference type="OrthoDB" id="269872at2759"/>
<protein>
    <submittedName>
        <fullName evidence="3">Uncharacterized protein</fullName>
    </submittedName>
</protein>
<sequence length="306" mass="34640">MEDLESQLAAQDAQIRIQTERAMRLVEESRAATVEPEPELEPEPSASNSELVTKEQETKPRVTGAPKRTTRKPTAQETQYQRRVQALAAQLATQEAGGDEIVAQLGQEAELVYLRTRVDTLTDLINQLNRDMVDTQKREKDAREEMATLKVERDQLAKTVRSTMTSNEKLSAQVDTLQQQLHEAQAAKVELKDEISKAERVAKIGLSTVSSKDRDLARMIETTEKLKGQLRESVAREGALRDELDSFKKTQLGEARSLQREKDELLLIVKKQQQLIDVLQRQKLHLQGAIHLGLSEEQFNRLLEAQ</sequence>
<feature type="coiled-coil region" evidence="1">
    <location>
        <begin position="118"/>
        <end position="201"/>
    </location>
</feature>
<feature type="coiled-coil region" evidence="1">
    <location>
        <begin position="255"/>
        <end position="282"/>
    </location>
</feature>
<dbReference type="PANTHER" id="PTHR23313:SF0">
    <property type="entry name" value="TESTIS-EXPRESSED PROTEIN 9"/>
    <property type="match status" value="1"/>
</dbReference>
<dbReference type="VEuPathDB" id="GiardiaDB:GMRT_10019"/>
<dbReference type="AlphaFoldDB" id="A0A4Z1SQD6"/>
<comment type="caution">
    <text evidence="3">The sequence shown here is derived from an EMBL/GenBank/DDBJ whole genome shotgun (WGS) entry which is preliminary data.</text>
</comment>
<proteinExistence type="predicted"/>
<name>A0A4Z1SQD6_GIAMU</name>
<evidence type="ECO:0000256" key="1">
    <source>
        <dbReference type="SAM" id="Coils"/>
    </source>
</evidence>
<evidence type="ECO:0000313" key="4">
    <source>
        <dbReference type="Proteomes" id="UP000315496"/>
    </source>
</evidence>
<keyword evidence="4" id="KW-1185">Reference proteome</keyword>
<evidence type="ECO:0000313" key="3">
    <source>
        <dbReference type="EMBL" id="TNJ28064.1"/>
    </source>
</evidence>
<evidence type="ECO:0000256" key="2">
    <source>
        <dbReference type="SAM" id="MobiDB-lite"/>
    </source>
</evidence>
<feature type="region of interest" description="Disordered" evidence="2">
    <location>
        <begin position="27"/>
        <end position="80"/>
    </location>
</feature>
<organism evidence="3 4">
    <name type="scientific">Giardia muris</name>
    <dbReference type="NCBI Taxonomy" id="5742"/>
    <lineage>
        <taxon>Eukaryota</taxon>
        <taxon>Metamonada</taxon>
        <taxon>Diplomonadida</taxon>
        <taxon>Hexamitidae</taxon>
        <taxon>Giardiinae</taxon>
        <taxon>Giardia</taxon>
    </lineage>
</organism>
<dbReference type="PANTHER" id="PTHR23313">
    <property type="entry name" value="TSEC1-RELATED"/>
    <property type="match status" value="1"/>
</dbReference>